<feature type="repeat" description="Solcar" evidence="10">
    <location>
        <begin position="40"/>
        <end position="137"/>
    </location>
</feature>
<dbReference type="EMBL" id="LHPF02000005">
    <property type="protein sequence ID" value="PSC74220.1"/>
    <property type="molecule type" value="Genomic_DNA"/>
</dbReference>
<keyword evidence="3 11" id="KW-0813">Transport</keyword>
<feature type="region of interest" description="Disordered" evidence="12">
    <location>
        <begin position="1"/>
        <end position="32"/>
    </location>
</feature>
<dbReference type="OrthoDB" id="18574at2759"/>
<evidence type="ECO:0000256" key="3">
    <source>
        <dbReference type="ARBA" id="ARBA00022448"/>
    </source>
</evidence>
<feature type="compositionally biased region" description="Basic and acidic residues" evidence="12">
    <location>
        <begin position="1"/>
        <end position="18"/>
    </location>
</feature>
<evidence type="ECO:0000256" key="8">
    <source>
        <dbReference type="ARBA" id="ARBA00023136"/>
    </source>
</evidence>
<keyword evidence="14" id="KW-1185">Reference proteome</keyword>
<keyword evidence="5" id="KW-0677">Repeat</keyword>
<dbReference type="Gene3D" id="1.50.40.10">
    <property type="entry name" value="Mitochondrial carrier domain"/>
    <property type="match status" value="2"/>
</dbReference>
<dbReference type="FunFam" id="1.50.40.10:FF:000011">
    <property type="entry name" value="Mitochondrial thiamine pyrophosphate carrier 1"/>
    <property type="match status" value="1"/>
</dbReference>
<evidence type="ECO:0000256" key="10">
    <source>
        <dbReference type="PROSITE-ProRule" id="PRU00282"/>
    </source>
</evidence>
<gene>
    <name evidence="13" type="ORF">C2E20_2848</name>
</gene>
<feature type="compositionally biased region" description="Low complexity" evidence="12">
    <location>
        <begin position="363"/>
        <end position="378"/>
    </location>
</feature>
<dbReference type="Pfam" id="PF00153">
    <property type="entry name" value="Mito_carr"/>
    <property type="match status" value="3"/>
</dbReference>
<feature type="region of interest" description="Disordered" evidence="12">
    <location>
        <begin position="363"/>
        <end position="384"/>
    </location>
</feature>
<dbReference type="STRING" id="554055.A0A2P6VJI2"/>
<evidence type="ECO:0000256" key="1">
    <source>
        <dbReference type="ARBA" id="ARBA00004225"/>
    </source>
</evidence>
<evidence type="ECO:0000256" key="12">
    <source>
        <dbReference type="SAM" id="MobiDB-lite"/>
    </source>
</evidence>
<evidence type="ECO:0000256" key="9">
    <source>
        <dbReference type="ARBA" id="ARBA00055350"/>
    </source>
</evidence>
<comment type="similarity">
    <text evidence="2 11">Belongs to the mitochondrial carrier (TC 2.A.29) family.</text>
</comment>
<dbReference type="InterPro" id="IPR002067">
    <property type="entry name" value="MCP"/>
</dbReference>
<dbReference type="InterPro" id="IPR023395">
    <property type="entry name" value="MCP_dom_sf"/>
</dbReference>
<dbReference type="PROSITE" id="PS50920">
    <property type="entry name" value="SOLCAR"/>
    <property type="match status" value="3"/>
</dbReference>
<keyword evidence="8 10" id="KW-0472">Membrane</keyword>
<dbReference type="Proteomes" id="UP000239649">
    <property type="component" value="Unassembled WGS sequence"/>
</dbReference>
<evidence type="ECO:0000256" key="7">
    <source>
        <dbReference type="ARBA" id="ARBA00023128"/>
    </source>
</evidence>
<evidence type="ECO:0000256" key="6">
    <source>
        <dbReference type="ARBA" id="ARBA00022989"/>
    </source>
</evidence>
<comment type="subcellular location">
    <subcellularLocation>
        <location evidence="1">Mitochondrion membrane</location>
        <topology evidence="1">Multi-pass membrane protein</topology>
    </subcellularLocation>
</comment>
<evidence type="ECO:0000256" key="2">
    <source>
        <dbReference type="ARBA" id="ARBA00006375"/>
    </source>
</evidence>
<protein>
    <submittedName>
        <fullName evidence="13">Mitochondrial thiamine pyrophosphate carrier</fullName>
    </submittedName>
</protein>
<keyword evidence="7" id="KW-0496">Mitochondrion</keyword>
<keyword evidence="4 10" id="KW-0812">Transmembrane</keyword>
<sequence>MEEREARKKAKAAKEAAKAARGGPAKGKGGDMTAAAPVEAQAALTACAGALAGAVARFVVGPLDVLKIRFQVQLEPIAGGAAGAAAHSHYTSMRQALVTILKEEGIKGLWRGTVPGQLLTVPYTAVQFVALQQCRKAAQEYGLQEHPHLQSAMPFVSGALAGAAATIASYPFDLLRTTLAAQGEPPVYATMTDAARGIIRQHGVRGLYRGLGVTVLEIMPYAALQFGLYDAFHAAYTRTRARLDPERAHEPPTSLQSFVCGLAAGMIAKLGTHPLDVAKKRFQVAGLKRSARYGQRVAPEAVQSLRQVVRDIASREGFAGLFKGAMPSILKAAPSAAVTFAAYEFFLTWLVQNQAQQREAAAAAGAGAGAAGSSSSSAPRRPMH</sequence>
<name>A0A2P6VJI2_9CHLO</name>
<evidence type="ECO:0000256" key="11">
    <source>
        <dbReference type="RuleBase" id="RU000488"/>
    </source>
</evidence>
<comment type="function">
    <text evidence="9">Mitochondrial transporter that mediates uptake of thiamine diphosphate (ThDP) into mitochondria.</text>
</comment>
<dbReference type="AlphaFoldDB" id="A0A2P6VJI2"/>
<dbReference type="GO" id="GO:0090422">
    <property type="term" value="F:thiamine pyrophosphate transmembrane transporter activity"/>
    <property type="evidence" value="ECO:0007669"/>
    <property type="project" value="UniProtKB-ARBA"/>
</dbReference>
<evidence type="ECO:0000256" key="4">
    <source>
        <dbReference type="ARBA" id="ARBA00022692"/>
    </source>
</evidence>
<organism evidence="13 14">
    <name type="scientific">Micractinium conductrix</name>
    <dbReference type="NCBI Taxonomy" id="554055"/>
    <lineage>
        <taxon>Eukaryota</taxon>
        <taxon>Viridiplantae</taxon>
        <taxon>Chlorophyta</taxon>
        <taxon>core chlorophytes</taxon>
        <taxon>Trebouxiophyceae</taxon>
        <taxon>Chlorellales</taxon>
        <taxon>Chlorellaceae</taxon>
        <taxon>Chlorella clade</taxon>
        <taxon>Micractinium</taxon>
    </lineage>
</organism>
<feature type="repeat" description="Solcar" evidence="10">
    <location>
        <begin position="252"/>
        <end position="349"/>
    </location>
</feature>
<dbReference type="PANTHER" id="PTHR24089">
    <property type="entry name" value="SOLUTE CARRIER FAMILY 25"/>
    <property type="match status" value="1"/>
</dbReference>
<proteinExistence type="inferred from homology"/>
<keyword evidence="6" id="KW-1133">Transmembrane helix</keyword>
<reference evidence="13 14" key="1">
    <citation type="journal article" date="2018" name="Plant J.">
        <title>Genome sequences of Chlorella sorokiniana UTEX 1602 and Micractinium conductrix SAG 241.80: implications to maltose excretion by a green alga.</title>
        <authorList>
            <person name="Arriola M.B."/>
            <person name="Velmurugan N."/>
            <person name="Zhang Y."/>
            <person name="Plunkett M.H."/>
            <person name="Hondzo H."/>
            <person name="Barney B.M."/>
        </authorList>
    </citation>
    <scope>NUCLEOTIDE SEQUENCE [LARGE SCALE GENOMIC DNA]</scope>
    <source>
        <strain evidence="13 14">SAG 241.80</strain>
    </source>
</reference>
<accession>A0A2P6VJI2</accession>
<dbReference type="InterPro" id="IPR018108">
    <property type="entry name" value="MCP_transmembrane"/>
</dbReference>
<evidence type="ECO:0000256" key="5">
    <source>
        <dbReference type="ARBA" id="ARBA00022737"/>
    </source>
</evidence>
<dbReference type="PRINTS" id="PR00926">
    <property type="entry name" value="MITOCARRIER"/>
</dbReference>
<evidence type="ECO:0000313" key="14">
    <source>
        <dbReference type="Proteomes" id="UP000239649"/>
    </source>
</evidence>
<comment type="caution">
    <text evidence="13">The sequence shown here is derived from an EMBL/GenBank/DDBJ whole genome shotgun (WGS) entry which is preliminary data.</text>
</comment>
<dbReference type="SUPFAM" id="SSF103506">
    <property type="entry name" value="Mitochondrial carrier"/>
    <property type="match status" value="1"/>
</dbReference>
<feature type="repeat" description="Solcar" evidence="10">
    <location>
        <begin position="149"/>
        <end position="235"/>
    </location>
</feature>
<dbReference type="GO" id="GO:0031966">
    <property type="term" value="C:mitochondrial membrane"/>
    <property type="evidence" value="ECO:0007669"/>
    <property type="project" value="UniProtKB-SubCell"/>
</dbReference>
<evidence type="ECO:0000313" key="13">
    <source>
        <dbReference type="EMBL" id="PSC74220.1"/>
    </source>
</evidence>